<dbReference type="GO" id="GO:0004674">
    <property type="term" value="F:protein serine/threonine kinase activity"/>
    <property type="evidence" value="ECO:0007669"/>
    <property type="project" value="TreeGrafter"/>
</dbReference>
<dbReference type="AlphaFoldDB" id="A0AAD9MN68"/>
<accession>A0AAD9MN68</accession>
<sequence>MQSQPSSFLKSSDMEGLDVLPENSGEGQASLDPSATASGPGMNTSTSELYEPSVDPPQASPGGVAMTVSLEDDRGATRASTEQPLGSVADVWLAGLQAHSSKASAGSSKPQPRELAQGPEVDGDAAAPPEAPEAKVETPRAQPGPLDLPPAPRQILTPRPSHESILAEDNVQSAPVYIPSGAPNEAPSIAALGGTQSAPPHLPTAVVPALPAPTLAQLGSGFPLPAGMPLASTLQPAVGTLPMTAAVGALPTMPAVGALPTIPAMSALSTTAGVAALPSMPAMSALPTMGAAAPAYTSNMAELMQAQQQQQLASLYLQQQQQQFDQWDARVQALLVEQQAQAATRQALGPFQQQQQQQQLQLQAAALGALPQSLQAGIAPSGASLPAGAPLPGSMGVPASTQPLAAGAPKGLLAPSNLEAAFLGSQGLSGFDSCLSSLSSAGAAQPPPAAAREVAPATPDVVRVLVSASAELVAPLSEGGARPMTRLVETTRTRAREELLSRCLARVYPGAGSSQGTGAARSPCHSPQVHRAAAGKAIEVPVVPERELAVWAPLSPYTMRYRLPQDPSVLVDLLDDGDVAAMWEELEAEAGLAREDGLPPPKLQLELGLRPGFGAARPSDTETSEDASLFAREGADPLRESGGSAEGRTRLDPLEAARRRRIVAARRATVQMVLPSEVWLTARLGGGQFGGMYRGRWRDCDVAVKVIDAVRVSMEGATPSAWQEFMLQCTDAQALRHPNLVEVYAFALPSEAEGSEGRASARTSYEEARSSHDSAVLSVAGDPDPGSLRVPCALRGATASVVMEYVSGRSLGSALLRRDPNVVGRQHRVLYLTDAARALEYLHSKGLTHHDLRSSNVLLGWRGRRPVAKVCGFTIARHCPLGRERLLRLLREAEAGEARSADLLRSVVPWTAPEIVRAPDRAGPAVDVYAFGVIMWQVQTMRPPDPADAADTARRLLLSAEPVHPPLDPDAPELGPGYTALMADCWREDPDARPTFGKVVERLRRIAHAIKVEGDAAAQADLGL</sequence>
<dbReference type="GO" id="GO:0005524">
    <property type="term" value="F:ATP binding"/>
    <property type="evidence" value="ECO:0007669"/>
    <property type="project" value="InterPro"/>
</dbReference>
<feature type="region of interest" description="Disordered" evidence="1">
    <location>
        <begin position="613"/>
        <end position="648"/>
    </location>
</feature>
<dbReference type="SUPFAM" id="SSF56112">
    <property type="entry name" value="Protein kinase-like (PK-like)"/>
    <property type="match status" value="1"/>
</dbReference>
<dbReference type="PANTHER" id="PTHR44329">
    <property type="entry name" value="SERINE/THREONINE-PROTEIN KINASE TNNI3K-RELATED"/>
    <property type="match status" value="1"/>
</dbReference>
<dbReference type="InterPro" id="IPR001245">
    <property type="entry name" value="Ser-Thr/Tyr_kinase_cat_dom"/>
</dbReference>
<evidence type="ECO:0000259" key="2">
    <source>
        <dbReference type="PROSITE" id="PS50011"/>
    </source>
</evidence>
<feature type="compositionally biased region" description="Low complexity" evidence="1">
    <location>
        <begin position="118"/>
        <end position="128"/>
    </location>
</feature>
<feature type="compositionally biased region" description="Polar residues" evidence="1">
    <location>
        <begin position="1"/>
        <end position="10"/>
    </location>
</feature>
<dbReference type="InterPro" id="IPR000719">
    <property type="entry name" value="Prot_kinase_dom"/>
</dbReference>
<feature type="compositionally biased region" description="Low complexity" evidence="1">
    <location>
        <begin position="100"/>
        <end position="109"/>
    </location>
</feature>
<feature type="compositionally biased region" description="Polar residues" evidence="1">
    <location>
        <begin position="25"/>
        <end position="48"/>
    </location>
</feature>
<feature type="domain" description="Protein kinase" evidence="2">
    <location>
        <begin position="678"/>
        <end position="1011"/>
    </location>
</feature>
<protein>
    <recommendedName>
        <fullName evidence="2">Protein kinase domain-containing protein</fullName>
    </recommendedName>
</protein>
<dbReference type="InterPro" id="IPR011009">
    <property type="entry name" value="Kinase-like_dom_sf"/>
</dbReference>
<keyword evidence="4" id="KW-1185">Reference proteome</keyword>
<dbReference type="PANTHER" id="PTHR44329:SF289">
    <property type="entry name" value="SERINE_THREONINE-PROTEIN KINASE VIK"/>
    <property type="match status" value="1"/>
</dbReference>
<name>A0AAD9MN68_PROWI</name>
<dbReference type="EMBL" id="JASFZW010000001">
    <property type="protein sequence ID" value="KAK2080823.1"/>
    <property type="molecule type" value="Genomic_DNA"/>
</dbReference>
<dbReference type="PROSITE" id="PS50011">
    <property type="entry name" value="PROTEIN_KINASE_DOM"/>
    <property type="match status" value="1"/>
</dbReference>
<dbReference type="Gene3D" id="3.30.200.20">
    <property type="entry name" value="Phosphorylase Kinase, domain 1"/>
    <property type="match status" value="1"/>
</dbReference>
<dbReference type="Gene3D" id="1.10.510.10">
    <property type="entry name" value="Transferase(Phosphotransferase) domain 1"/>
    <property type="match status" value="1"/>
</dbReference>
<gene>
    <name evidence="3" type="ORF">QBZ16_000677</name>
</gene>
<reference evidence="3" key="1">
    <citation type="submission" date="2021-01" db="EMBL/GenBank/DDBJ databases">
        <authorList>
            <person name="Eckstrom K.M.E."/>
        </authorList>
    </citation>
    <scope>NUCLEOTIDE SEQUENCE</scope>
    <source>
        <strain evidence="3">UVCC 0001</strain>
    </source>
</reference>
<dbReference type="InterPro" id="IPR051681">
    <property type="entry name" value="Ser/Thr_Kinases-Pseudokinases"/>
</dbReference>
<comment type="caution">
    <text evidence="3">The sequence shown here is derived from an EMBL/GenBank/DDBJ whole genome shotgun (WGS) entry which is preliminary data.</text>
</comment>
<feature type="region of interest" description="Disordered" evidence="1">
    <location>
        <begin position="99"/>
        <end position="157"/>
    </location>
</feature>
<dbReference type="InterPro" id="IPR008266">
    <property type="entry name" value="Tyr_kinase_AS"/>
</dbReference>
<organism evidence="3 4">
    <name type="scientific">Prototheca wickerhamii</name>
    <dbReference type="NCBI Taxonomy" id="3111"/>
    <lineage>
        <taxon>Eukaryota</taxon>
        <taxon>Viridiplantae</taxon>
        <taxon>Chlorophyta</taxon>
        <taxon>core chlorophytes</taxon>
        <taxon>Trebouxiophyceae</taxon>
        <taxon>Chlorellales</taxon>
        <taxon>Chlorellaceae</taxon>
        <taxon>Prototheca</taxon>
    </lineage>
</organism>
<evidence type="ECO:0000313" key="4">
    <source>
        <dbReference type="Proteomes" id="UP001255856"/>
    </source>
</evidence>
<dbReference type="Proteomes" id="UP001255856">
    <property type="component" value="Unassembled WGS sequence"/>
</dbReference>
<evidence type="ECO:0000313" key="3">
    <source>
        <dbReference type="EMBL" id="KAK2080823.1"/>
    </source>
</evidence>
<proteinExistence type="predicted"/>
<evidence type="ECO:0000256" key="1">
    <source>
        <dbReference type="SAM" id="MobiDB-lite"/>
    </source>
</evidence>
<dbReference type="Pfam" id="PF07714">
    <property type="entry name" value="PK_Tyr_Ser-Thr"/>
    <property type="match status" value="1"/>
</dbReference>
<feature type="region of interest" description="Disordered" evidence="1">
    <location>
        <begin position="1"/>
        <end position="85"/>
    </location>
</feature>
<dbReference type="PROSITE" id="PS00109">
    <property type="entry name" value="PROTEIN_KINASE_TYR"/>
    <property type="match status" value="1"/>
</dbReference>